<evidence type="ECO:0000259" key="4">
    <source>
        <dbReference type="Pfam" id="PF22725"/>
    </source>
</evidence>
<dbReference type="RefSeq" id="WP_262429289.1">
    <property type="nucleotide sequence ID" value="NZ_JACRTG010000016.1"/>
</dbReference>
<dbReference type="Gene3D" id="3.40.50.720">
    <property type="entry name" value="NAD(P)-binding Rossmann-like Domain"/>
    <property type="match status" value="1"/>
</dbReference>
<dbReference type="InterPro" id="IPR008354">
    <property type="entry name" value="Glc-Fru_OxRdtase_bac"/>
</dbReference>
<gene>
    <name evidence="5" type="ORF">H8707_06295</name>
</gene>
<feature type="domain" description="Gfo/Idh/MocA-like oxidoreductase N-terminal" evidence="3">
    <location>
        <begin position="4"/>
        <end position="124"/>
    </location>
</feature>
<dbReference type="EMBL" id="JACRTG010000016">
    <property type="protein sequence ID" value="MBC8587843.1"/>
    <property type="molecule type" value="Genomic_DNA"/>
</dbReference>
<evidence type="ECO:0000259" key="3">
    <source>
        <dbReference type="Pfam" id="PF01408"/>
    </source>
</evidence>
<dbReference type="Pfam" id="PF22725">
    <property type="entry name" value="GFO_IDH_MocA_C3"/>
    <property type="match status" value="1"/>
</dbReference>
<accession>A0A926ETA9</accession>
<sequence>MKKIRWGVLGYARIARLSGIPAIMMAPNSEFYAIASRNEEKLEQCKKEFGVVKTYTSYDELLDDPNVDCVYIPLPNSLHKDWVIKAANKGKHVLCEKPIALNAEESTEMVKTCKKNNVNLMEGFMYRFTDKSKKVKEVLDSGVIGDIKYINSTFRFFLDRENTIKMKPELGGGSIYDVGCYPLNFVGMVTDKEPISVSAEYIYQDGVDVMFTGVLKYDNGIIATINSGFNAFNRMYSEIIGTKGLIEIPDTFLDDAGFITIITNEGRKDIPVEKCERYALEVEEFADAILNNRKPKLDAEESIRNMRIMDRLLNLRKE</sequence>
<dbReference type="PANTHER" id="PTHR22604:SF105">
    <property type="entry name" value="TRANS-1,2-DIHYDROBENZENE-1,2-DIOL DEHYDROGENASE"/>
    <property type="match status" value="1"/>
</dbReference>
<dbReference type="AlphaFoldDB" id="A0A926ETA9"/>
<keyword evidence="6" id="KW-1185">Reference proteome</keyword>
<dbReference type="SUPFAM" id="SSF51735">
    <property type="entry name" value="NAD(P)-binding Rossmann-fold domains"/>
    <property type="match status" value="1"/>
</dbReference>
<dbReference type="GO" id="GO:0016491">
    <property type="term" value="F:oxidoreductase activity"/>
    <property type="evidence" value="ECO:0007669"/>
    <property type="project" value="UniProtKB-KW"/>
</dbReference>
<reference evidence="5" key="1">
    <citation type="submission" date="2020-08" db="EMBL/GenBank/DDBJ databases">
        <title>Genome public.</title>
        <authorList>
            <person name="Liu C."/>
            <person name="Sun Q."/>
        </authorList>
    </citation>
    <scope>NUCLEOTIDE SEQUENCE</scope>
    <source>
        <strain evidence="5">BX21</strain>
    </source>
</reference>
<dbReference type="Pfam" id="PF01408">
    <property type="entry name" value="GFO_IDH_MocA"/>
    <property type="match status" value="1"/>
</dbReference>
<dbReference type="InterPro" id="IPR000683">
    <property type="entry name" value="Gfo/Idh/MocA-like_OxRdtase_N"/>
</dbReference>
<dbReference type="InterPro" id="IPR050984">
    <property type="entry name" value="Gfo/Idh/MocA_domain"/>
</dbReference>
<evidence type="ECO:0000313" key="5">
    <source>
        <dbReference type="EMBL" id="MBC8587843.1"/>
    </source>
</evidence>
<organism evidence="5 6">
    <name type="scientific">Paratissierella segnis</name>
    <dbReference type="NCBI Taxonomy" id="2763679"/>
    <lineage>
        <taxon>Bacteria</taxon>
        <taxon>Bacillati</taxon>
        <taxon>Bacillota</taxon>
        <taxon>Tissierellia</taxon>
        <taxon>Tissierellales</taxon>
        <taxon>Tissierellaceae</taxon>
        <taxon>Paratissierella</taxon>
    </lineage>
</organism>
<name>A0A926ETA9_9FIRM</name>
<dbReference type="InterPro" id="IPR036291">
    <property type="entry name" value="NAD(P)-bd_dom_sf"/>
</dbReference>
<feature type="domain" description="GFO/IDH/MocA-like oxidoreductase" evidence="4">
    <location>
        <begin position="133"/>
        <end position="247"/>
    </location>
</feature>
<protein>
    <submittedName>
        <fullName evidence="5">Gfo/Idh/MocA family oxidoreductase</fullName>
    </submittedName>
</protein>
<evidence type="ECO:0000256" key="1">
    <source>
        <dbReference type="ARBA" id="ARBA00010928"/>
    </source>
</evidence>
<dbReference type="Gene3D" id="3.30.360.10">
    <property type="entry name" value="Dihydrodipicolinate Reductase, domain 2"/>
    <property type="match status" value="1"/>
</dbReference>
<dbReference type="Proteomes" id="UP000601171">
    <property type="component" value="Unassembled WGS sequence"/>
</dbReference>
<proteinExistence type="inferred from homology"/>
<dbReference type="SUPFAM" id="SSF55347">
    <property type="entry name" value="Glyceraldehyde-3-phosphate dehydrogenase-like, C-terminal domain"/>
    <property type="match status" value="1"/>
</dbReference>
<comment type="caution">
    <text evidence="5">The sequence shown here is derived from an EMBL/GenBank/DDBJ whole genome shotgun (WGS) entry which is preliminary data.</text>
</comment>
<evidence type="ECO:0000256" key="2">
    <source>
        <dbReference type="ARBA" id="ARBA00023002"/>
    </source>
</evidence>
<keyword evidence="2" id="KW-0560">Oxidoreductase</keyword>
<dbReference type="GO" id="GO:0000166">
    <property type="term" value="F:nucleotide binding"/>
    <property type="evidence" value="ECO:0007669"/>
    <property type="project" value="InterPro"/>
</dbReference>
<dbReference type="InterPro" id="IPR055170">
    <property type="entry name" value="GFO_IDH_MocA-like_dom"/>
</dbReference>
<comment type="similarity">
    <text evidence="1">Belongs to the Gfo/Idh/MocA family.</text>
</comment>
<evidence type="ECO:0000313" key="6">
    <source>
        <dbReference type="Proteomes" id="UP000601171"/>
    </source>
</evidence>
<dbReference type="PRINTS" id="PR01775">
    <property type="entry name" value="GLFROXRDTASE"/>
</dbReference>
<dbReference type="PANTHER" id="PTHR22604">
    <property type="entry name" value="OXIDOREDUCTASES"/>
    <property type="match status" value="1"/>
</dbReference>